<dbReference type="EMBL" id="LAZR01014613">
    <property type="protein sequence ID" value="KKM16718.1"/>
    <property type="molecule type" value="Genomic_DNA"/>
</dbReference>
<comment type="caution">
    <text evidence="1">The sequence shown here is derived from an EMBL/GenBank/DDBJ whole genome shotgun (WGS) entry which is preliminary data.</text>
</comment>
<name>A0A0F9K3L0_9ZZZZ</name>
<dbReference type="AlphaFoldDB" id="A0A0F9K3L0"/>
<gene>
    <name evidence="1" type="ORF">LCGC14_1683040</name>
</gene>
<proteinExistence type="predicted"/>
<reference evidence="1" key="1">
    <citation type="journal article" date="2015" name="Nature">
        <title>Complex archaea that bridge the gap between prokaryotes and eukaryotes.</title>
        <authorList>
            <person name="Spang A."/>
            <person name="Saw J.H."/>
            <person name="Jorgensen S.L."/>
            <person name="Zaremba-Niedzwiedzka K."/>
            <person name="Martijn J."/>
            <person name="Lind A.E."/>
            <person name="van Eijk R."/>
            <person name="Schleper C."/>
            <person name="Guy L."/>
            <person name="Ettema T.J."/>
        </authorList>
    </citation>
    <scope>NUCLEOTIDE SEQUENCE</scope>
</reference>
<sequence>MIVFAPNVGPPDLRQLFTKPHAWDGARQHIGAYKFYSHHLRVDEGEHDLVGPNTYPALRDVGAFRKVRDWGLQTYVETGVVKEWDCDGTQLLARAHRILDRVEDAGGRVDVLSLDEPLTSGIRGAFPRPTCYDIHHVHTVAEITATFIKAMHGRGVRCELLDAYPQHSVDRHVPFLHHVIEILDRRGAQRPVAFQLDYDPFALRAQNLSLGRVRKDLDR</sequence>
<evidence type="ECO:0000313" key="1">
    <source>
        <dbReference type="EMBL" id="KKM16718.1"/>
    </source>
</evidence>
<feature type="non-terminal residue" evidence="1">
    <location>
        <position position="219"/>
    </location>
</feature>
<accession>A0A0F9K3L0</accession>
<organism evidence="1">
    <name type="scientific">marine sediment metagenome</name>
    <dbReference type="NCBI Taxonomy" id="412755"/>
    <lineage>
        <taxon>unclassified sequences</taxon>
        <taxon>metagenomes</taxon>
        <taxon>ecological metagenomes</taxon>
    </lineage>
</organism>
<protein>
    <submittedName>
        <fullName evidence="1">Uncharacterized protein</fullName>
    </submittedName>
</protein>